<gene>
    <name evidence="2" type="ORF">E0H50_42315</name>
</gene>
<dbReference type="EMBL" id="SJKA01000036">
    <property type="protein sequence ID" value="TCC15253.1"/>
    <property type="molecule type" value="Genomic_DNA"/>
</dbReference>
<proteinExistence type="predicted"/>
<keyword evidence="3" id="KW-1185">Reference proteome</keyword>
<reference evidence="2 3" key="1">
    <citation type="submission" date="2019-02" db="EMBL/GenBank/DDBJ databases">
        <title>Kribbella capetownensis sp. nov. and Kribbella speibonae sp. nov., isolated from soil.</title>
        <authorList>
            <person name="Curtis S.M."/>
            <person name="Norton I."/>
            <person name="Everest G.J."/>
            <person name="Meyers P.R."/>
        </authorList>
    </citation>
    <scope>NUCLEOTIDE SEQUENCE [LARGE SCALE GENOMIC DNA]</scope>
    <source>
        <strain evidence="2 3">DSM 27082</strain>
    </source>
</reference>
<feature type="compositionally biased region" description="Gly residues" evidence="1">
    <location>
        <begin position="144"/>
        <end position="154"/>
    </location>
</feature>
<evidence type="ECO:0000313" key="2">
    <source>
        <dbReference type="EMBL" id="TCC15253.1"/>
    </source>
</evidence>
<accession>A0A4R0HW37</accession>
<evidence type="ECO:0000313" key="3">
    <source>
        <dbReference type="Proteomes" id="UP000292695"/>
    </source>
</evidence>
<dbReference type="OrthoDB" id="3823493at2"/>
<sequence>MNTQLEPPRVPPMSAAERSRIRNQLMEKTRPAPQRAARHRIAPVVGVAAVAAVVAGTLVVTHQSPSDVDVAGTSASPEAKVGVDLGAVPRSDLAKIIAECQFPGEGGPAELVWSRHVRGITKDSTALVAVARNTKRATAQPSGTPGGRKPGKGGAPSTAKLGYRTCLTRTPPSAKLGAVGAVARLEDRAWQTQPTAERALVTLGTSDGDFTNDLTTLQAWRLYRSHPDVAKIEARYVLNGRPGPWTSGVVDGGFAYIEVQANGKFKVGQRLPTEVRAFDAQGRQVQLR</sequence>
<comment type="caution">
    <text evidence="2">The sequence shown here is derived from an EMBL/GenBank/DDBJ whole genome shotgun (WGS) entry which is preliminary data.</text>
</comment>
<dbReference type="AlphaFoldDB" id="A0A4R0HW37"/>
<dbReference type="Proteomes" id="UP000292695">
    <property type="component" value="Unassembled WGS sequence"/>
</dbReference>
<feature type="region of interest" description="Disordered" evidence="1">
    <location>
        <begin position="133"/>
        <end position="158"/>
    </location>
</feature>
<name>A0A4R0HW37_9ACTN</name>
<protein>
    <submittedName>
        <fullName evidence="2">Uncharacterized protein</fullName>
    </submittedName>
</protein>
<dbReference type="RefSeq" id="WP_131296997.1">
    <property type="nucleotide sequence ID" value="NZ_SJKA01000036.1"/>
</dbReference>
<organism evidence="2 3">
    <name type="scientific">Kribbella sindirgiensis</name>
    <dbReference type="NCBI Taxonomy" id="1124744"/>
    <lineage>
        <taxon>Bacteria</taxon>
        <taxon>Bacillati</taxon>
        <taxon>Actinomycetota</taxon>
        <taxon>Actinomycetes</taxon>
        <taxon>Propionibacteriales</taxon>
        <taxon>Kribbellaceae</taxon>
        <taxon>Kribbella</taxon>
    </lineage>
</organism>
<evidence type="ECO:0000256" key="1">
    <source>
        <dbReference type="SAM" id="MobiDB-lite"/>
    </source>
</evidence>